<organism evidence="2">
    <name type="scientific">Noctiluca scintillans</name>
    <name type="common">Sea sparkle</name>
    <name type="synonym">Red tide dinoflagellate</name>
    <dbReference type="NCBI Taxonomy" id="2966"/>
    <lineage>
        <taxon>Eukaryota</taxon>
        <taxon>Sar</taxon>
        <taxon>Alveolata</taxon>
        <taxon>Dinophyceae</taxon>
        <taxon>Noctilucales</taxon>
        <taxon>Noctilucaceae</taxon>
        <taxon>Noctiluca</taxon>
    </lineage>
</organism>
<reference evidence="2" key="1">
    <citation type="submission" date="2021-01" db="EMBL/GenBank/DDBJ databases">
        <authorList>
            <person name="Corre E."/>
            <person name="Pelletier E."/>
            <person name="Niang G."/>
            <person name="Scheremetjew M."/>
            <person name="Finn R."/>
            <person name="Kale V."/>
            <person name="Holt S."/>
            <person name="Cochrane G."/>
            <person name="Meng A."/>
            <person name="Brown T."/>
            <person name="Cohen L."/>
        </authorList>
    </citation>
    <scope>NUCLEOTIDE SEQUENCE</scope>
</reference>
<sequence>MAQAFSSSFRGALRFARPQSRASFASQFRVPFQARCMTIPSPGCAESLSNVVPSVIPSVTSVLPSVMPSVLSGGGTWWPSGEALWESVVASLALPCSAPEAARSRLIVFDWDDTLLPTTALALQGLFPSALEADPDEILACAKAGCEALRIAKQHGRVIIVTNAVSGWVHETAMKHMPWLIQELDVPVISARSIYEAQGFEPQHWKVLCFQRILQCLNFGASEPVQMLSIGDGWHERDALLKAGPTLKACSTKSVKFLEQPPIARMTQQLQLCAQHFEWLIAHAGSLDLCVQATPDIGLVLCDLALAQQASFQIAAWTAELRTSVESGADVAAQPEQQSPEVVAFSTAPSAPVEPETSVETSREEDRMANMSYGPVRTSKLDSGPYARFELWGPAALPLERRPSCTKA</sequence>
<feature type="region of interest" description="Disordered" evidence="1">
    <location>
        <begin position="329"/>
        <end position="382"/>
    </location>
</feature>
<dbReference type="InterPro" id="IPR036412">
    <property type="entry name" value="HAD-like_sf"/>
</dbReference>
<gene>
    <name evidence="2" type="ORF">NSCI0253_LOCUS36544</name>
</gene>
<proteinExistence type="predicted"/>
<dbReference type="SUPFAM" id="SSF56784">
    <property type="entry name" value="HAD-like"/>
    <property type="match status" value="1"/>
</dbReference>
<accession>A0A7S1AQS4</accession>
<dbReference type="AlphaFoldDB" id="A0A7S1AQS4"/>
<dbReference type="CDD" id="cd01427">
    <property type="entry name" value="HAD_like"/>
    <property type="match status" value="1"/>
</dbReference>
<dbReference type="PANTHER" id="PTHR38899:SF1">
    <property type="entry name" value="PROTEIN KINASE"/>
    <property type="match status" value="1"/>
</dbReference>
<protein>
    <submittedName>
        <fullName evidence="2">Uncharacterized protein</fullName>
    </submittedName>
</protein>
<evidence type="ECO:0000256" key="1">
    <source>
        <dbReference type="SAM" id="MobiDB-lite"/>
    </source>
</evidence>
<name>A0A7S1AQS4_NOCSC</name>
<dbReference type="EMBL" id="HBFQ01051253">
    <property type="protein sequence ID" value="CAD8862189.1"/>
    <property type="molecule type" value="Transcribed_RNA"/>
</dbReference>
<evidence type="ECO:0000313" key="2">
    <source>
        <dbReference type="EMBL" id="CAD8862189.1"/>
    </source>
</evidence>
<dbReference type="PANTHER" id="PTHR38899">
    <property type="entry name" value="DOMAIN OOKINETE PROTEIN, PUTATIVE-RELATED"/>
    <property type="match status" value="1"/>
</dbReference>